<keyword evidence="2" id="KW-1185">Reference proteome</keyword>
<protein>
    <submittedName>
        <fullName evidence="1">Uncharacterized protein</fullName>
    </submittedName>
</protein>
<name>A0ACB6QCX6_9PLEO</name>
<accession>A0ACB6QCX6</accession>
<gene>
    <name evidence="1" type="ORF">BDR25DRAFT_362093</name>
</gene>
<evidence type="ECO:0000313" key="2">
    <source>
        <dbReference type="Proteomes" id="UP000799755"/>
    </source>
</evidence>
<dbReference type="Proteomes" id="UP000799755">
    <property type="component" value="Unassembled WGS sequence"/>
</dbReference>
<dbReference type="EMBL" id="MU003541">
    <property type="protein sequence ID" value="KAF2464001.1"/>
    <property type="molecule type" value="Genomic_DNA"/>
</dbReference>
<evidence type="ECO:0000313" key="1">
    <source>
        <dbReference type="EMBL" id="KAF2464001.1"/>
    </source>
</evidence>
<reference evidence="1" key="1">
    <citation type="journal article" date="2020" name="Stud. Mycol.">
        <title>101 Dothideomycetes genomes: a test case for predicting lifestyles and emergence of pathogens.</title>
        <authorList>
            <person name="Haridas S."/>
            <person name="Albert R."/>
            <person name="Binder M."/>
            <person name="Bloem J."/>
            <person name="Labutti K."/>
            <person name="Salamov A."/>
            <person name="Andreopoulos B."/>
            <person name="Baker S."/>
            <person name="Barry K."/>
            <person name="Bills G."/>
            <person name="Bluhm B."/>
            <person name="Cannon C."/>
            <person name="Castanera R."/>
            <person name="Culley D."/>
            <person name="Daum C."/>
            <person name="Ezra D."/>
            <person name="Gonzalez J."/>
            <person name="Henrissat B."/>
            <person name="Kuo A."/>
            <person name="Liang C."/>
            <person name="Lipzen A."/>
            <person name="Lutzoni F."/>
            <person name="Magnuson J."/>
            <person name="Mondo S."/>
            <person name="Nolan M."/>
            <person name="Ohm R."/>
            <person name="Pangilinan J."/>
            <person name="Park H.-J."/>
            <person name="Ramirez L."/>
            <person name="Alfaro M."/>
            <person name="Sun H."/>
            <person name="Tritt A."/>
            <person name="Yoshinaga Y."/>
            <person name="Zwiers L.-H."/>
            <person name="Turgeon B."/>
            <person name="Goodwin S."/>
            <person name="Spatafora J."/>
            <person name="Crous P."/>
            <person name="Grigoriev I."/>
        </authorList>
    </citation>
    <scope>NUCLEOTIDE SEQUENCE</scope>
    <source>
        <strain evidence="1">ATCC 200398</strain>
    </source>
</reference>
<organism evidence="1 2">
    <name type="scientific">Lindgomyces ingoldianus</name>
    <dbReference type="NCBI Taxonomy" id="673940"/>
    <lineage>
        <taxon>Eukaryota</taxon>
        <taxon>Fungi</taxon>
        <taxon>Dikarya</taxon>
        <taxon>Ascomycota</taxon>
        <taxon>Pezizomycotina</taxon>
        <taxon>Dothideomycetes</taxon>
        <taxon>Pleosporomycetidae</taxon>
        <taxon>Pleosporales</taxon>
        <taxon>Lindgomycetaceae</taxon>
        <taxon>Lindgomyces</taxon>
    </lineage>
</organism>
<comment type="caution">
    <text evidence="1">The sequence shown here is derived from an EMBL/GenBank/DDBJ whole genome shotgun (WGS) entry which is preliminary data.</text>
</comment>
<proteinExistence type="predicted"/>
<sequence length="172" mass="19855">MWNLHLAKGGAHTYSWGSRLANLELQCFIKPLSHRELGQLILETPSSKRNVVLACTPPASAGFPTKLSESAGRLAYLAGRKHVRLKYKTKYKCRGNHHNILELKSRKQLLITLQYSPDVFRNLNRVLHGDLASADRQSRYYGTGLERRRKKHQYQFKITRLTITYAKHCEPR</sequence>